<proteinExistence type="predicted"/>
<dbReference type="InterPro" id="IPR031325">
    <property type="entry name" value="RHS_repeat"/>
</dbReference>
<evidence type="ECO:0000313" key="4">
    <source>
        <dbReference type="EMBL" id="MFI1712165.1"/>
    </source>
</evidence>
<name>A0ABW7U1X8_9ACTN</name>
<dbReference type="InterPro" id="IPR006530">
    <property type="entry name" value="YD"/>
</dbReference>
<dbReference type="InterPro" id="IPR050708">
    <property type="entry name" value="T6SS_VgrG/RHS"/>
</dbReference>
<feature type="compositionally biased region" description="Low complexity" evidence="1">
    <location>
        <begin position="1953"/>
        <end position="1978"/>
    </location>
</feature>
<feature type="chain" id="PRO_5045341240" evidence="2">
    <location>
        <begin position="22"/>
        <end position="2399"/>
    </location>
</feature>
<dbReference type="Proteomes" id="UP001611339">
    <property type="component" value="Unassembled WGS sequence"/>
</dbReference>
<dbReference type="InterPro" id="IPR030934">
    <property type="entry name" value="Intein_C"/>
</dbReference>
<dbReference type="PROSITE" id="PS50818">
    <property type="entry name" value="INTEIN_C_TER"/>
    <property type="match status" value="1"/>
</dbReference>
<dbReference type="RefSeq" id="WP_398706453.1">
    <property type="nucleotide sequence ID" value="NZ_JBIRUI010000001.1"/>
</dbReference>
<dbReference type="NCBIfam" id="TIGR03696">
    <property type="entry name" value="Rhs_assc_core"/>
    <property type="match status" value="1"/>
</dbReference>
<feature type="compositionally biased region" description="Low complexity" evidence="1">
    <location>
        <begin position="126"/>
        <end position="140"/>
    </location>
</feature>
<dbReference type="NCBIfam" id="TIGR01643">
    <property type="entry name" value="YD_repeat_2x"/>
    <property type="match status" value="2"/>
</dbReference>
<reference evidence="4 5" key="1">
    <citation type="submission" date="2024-10" db="EMBL/GenBank/DDBJ databases">
        <title>The Natural Products Discovery Center: Release of the First 8490 Sequenced Strains for Exploring Actinobacteria Biosynthetic Diversity.</title>
        <authorList>
            <person name="Kalkreuter E."/>
            <person name="Kautsar S.A."/>
            <person name="Yang D."/>
            <person name="Bader C.D."/>
            <person name="Teijaro C.N."/>
            <person name="Fluegel L."/>
            <person name="Davis C.M."/>
            <person name="Simpson J.R."/>
            <person name="Lauterbach L."/>
            <person name="Steele A.D."/>
            <person name="Gui C."/>
            <person name="Meng S."/>
            <person name="Li G."/>
            <person name="Viehrig K."/>
            <person name="Ye F."/>
            <person name="Su P."/>
            <person name="Kiefer A.F."/>
            <person name="Nichols A."/>
            <person name="Cepeda A.J."/>
            <person name="Yan W."/>
            <person name="Fan B."/>
            <person name="Jiang Y."/>
            <person name="Adhikari A."/>
            <person name="Zheng C.-J."/>
            <person name="Schuster L."/>
            <person name="Cowan T.M."/>
            <person name="Smanski M.J."/>
            <person name="Chevrette M.G."/>
            <person name="De Carvalho L.P.S."/>
            <person name="Shen B."/>
        </authorList>
    </citation>
    <scope>NUCLEOTIDE SEQUENCE [LARGE SCALE GENOMIC DNA]</scope>
    <source>
        <strain evidence="4 5">NPDC020602</strain>
    </source>
</reference>
<dbReference type="PANTHER" id="PTHR32305:SF17">
    <property type="entry name" value="TRNA NUCLEASE WAPA"/>
    <property type="match status" value="1"/>
</dbReference>
<dbReference type="CDD" id="cd00081">
    <property type="entry name" value="Hint"/>
    <property type="match status" value="1"/>
</dbReference>
<feature type="region of interest" description="Disordered" evidence="1">
    <location>
        <begin position="1666"/>
        <end position="1694"/>
    </location>
</feature>
<accession>A0ABW7U1X8</accession>
<feature type="signal peptide" evidence="2">
    <location>
        <begin position="1"/>
        <end position="21"/>
    </location>
</feature>
<feature type="region of interest" description="Disordered" evidence="1">
    <location>
        <begin position="1939"/>
        <end position="1978"/>
    </location>
</feature>
<dbReference type="SUPFAM" id="SSF51294">
    <property type="entry name" value="Hedgehog/intein (Hint) domain"/>
    <property type="match status" value="1"/>
</dbReference>
<dbReference type="PANTHER" id="PTHR32305">
    <property type="match status" value="1"/>
</dbReference>
<feature type="region of interest" description="Disordered" evidence="1">
    <location>
        <begin position="20"/>
        <end position="91"/>
    </location>
</feature>
<dbReference type="EMBL" id="JBIRUI010000001">
    <property type="protein sequence ID" value="MFI1712165.1"/>
    <property type="molecule type" value="Genomic_DNA"/>
</dbReference>
<feature type="region of interest" description="Disordered" evidence="1">
    <location>
        <begin position="2110"/>
        <end position="2129"/>
    </location>
</feature>
<feature type="compositionally biased region" description="Polar residues" evidence="1">
    <location>
        <begin position="1077"/>
        <end position="1091"/>
    </location>
</feature>
<dbReference type="Pfam" id="PF07591">
    <property type="entry name" value="PT-HINT"/>
    <property type="match status" value="1"/>
</dbReference>
<evidence type="ECO:0000256" key="2">
    <source>
        <dbReference type="SAM" id="SignalP"/>
    </source>
</evidence>
<gene>
    <name evidence="4" type="ORF">ACH407_01070</name>
</gene>
<dbReference type="Gene3D" id="2.170.16.10">
    <property type="entry name" value="Hedgehog/Intein (Hint) domain"/>
    <property type="match status" value="1"/>
</dbReference>
<evidence type="ECO:0000259" key="3">
    <source>
        <dbReference type="SMART" id="SM00306"/>
    </source>
</evidence>
<dbReference type="SMART" id="SM00306">
    <property type="entry name" value="HintN"/>
    <property type="match status" value="1"/>
</dbReference>
<feature type="domain" description="Hint" evidence="3">
    <location>
        <begin position="2124"/>
        <end position="2226"/>
    </location>
</feature>
<protein>
    <submittedName>
        <fullName evidence="4">Polymorphic toxin-type HINT domain-containing protein</fullName>
    </submittedName>
</protein>
<feature type="region of interest" description="Disordered" evidence="1">
    <location>
        <begin position="104"/>
        <end position="140"/>
    </location>
</feature>
<keyword evidence="2" id="KW-0732">Signal</keyword>
<sequence>MILASVLAVLLSLVTVPEAQAARGPHPKVWTPPNTKLDKTRSVEGATDPGELGTSADPRTAGRWRAARKPVPTGTATVTLPHAPGAGRKAAAIRAGRLPVSVADLGAAKPAGPTGPTTSDRGARKAAGGTTADAGTASGAASVSVTVSDPSTARAAGAFGNLITVRGASPAAEAGRAVRVELDVTTLQGTGAWRDRARLVRMPACALTTPAKAGCRTRTPVPSTLDPFTGKLTADVTLPATGATETSAASGARRSPAPSSTSGAMVLAAEPAASGSGGSFAATPLSPSMSWSAGSNAGNFTYSYTFSMPTAIGGAAPSVMLGYDSSTVDGMTAASNSQASWAGEGWSYTPGFISRQYKPCLKSGIDMSGDECWAGQTLSLNLAGHSGQVVKDDTTGVLRLQGDDGTKITPLTGLNNGAWNGEGFKVTTTEGTEYYFGANHLPDGDGTDPASNSVNTVPVYHPKAGNPCYSASTGLASWCQMGWQWNLDYIVDLHGNLISYAYDQEDNWYARGGGQNNGNGAPTKYQRASQPRTVSYGQRLPEQVAAKGGLKPAVVMTFTAKERCFETSGCEPADRTLANQSRWKDTPLDQNCASSGTCTVYGPTFWTSKRLAEVKTDVLVGTGYRTVDNWTLTHGWSYPDDTTQSPTMWLQSIKRTGSNGLAALDLPPVTFTGMQMPNRVDEVTVTAPRFNRPRMTEIVTETGGRINVGYKQVECSRLAGTMPASPETNTMACMPVKWVKPGSPAGTAPSLDWFHKYLVNSVTQESRVTSGVARVTEYAYGGGAAWHRNESEFADDDSRTYDNFRGYATVTTTTGNGTDGPKSKSVATFLRGMGGQVTDTWGGTITDEEEYAGFVRETQTFESIAPDAKVLSGELSTPWRSEVTSTHTPSVSGLPKVTARFVNTSQVRERSRLADGTWRETKREVTYDTDLSHAARVQKVDVFGDVTKPEQRQCTETFYASGANPMLVELPYRVLTLAGPCGATPNAANTIADTRNLYDDQPLGTVGARALQTSTEVLSSYNANGSPNYRVTAKAAFDKYGRQVSTTDPNTKDATHPNGATTTTAYTPSEGALPTSVAVTNPLGWTSTTTMDPGRGLPTRAVDENGRFTDEEYDALGRLVAVWKPGRDKATQSPNQKFAYDLKTNRDAPAAITTQNLREDGSYGTSIQIHDGFGQVRQTQAQPPFGSVGRLISDAIFDTQGRQVQTTPSYFNNDSGPTSVVFVPQDAQIPAQTWNEYDGLGRVTVSKFMSYGQEQWRTTTTYAGADRIDVTPPPGGFASSTITDALGRTTEVRQYKSNAPAGAYDATTTSYDIAGRPVLRKDSSGHEWRYAYDLLGALTSSTDPDTGESRTSYDAGGRVTTTTDARGRSMSFTYDLLGRQTATYDGTDTTDPAKKSLEWTYDAKAKGKPDSATRFVNGQAYKSTVTGYDIGYRPTGASVTIPASEGALAGTYTSSVTYTPVLGLPKTTTLPAAGGMTAERLTNSYDVDGNFIGSSGKSALVTDVQYDAFGRPTRTTVGPYGSQVVSTQLYDAGTGRVVQSTLDSQLAGNHVDLTTYTYNKAGSLTSARNVQDGTSVDTQCFTYDYLGRLSTAWTDNGGTTTAPAPSVLGIGGCVNPTEPTATDAAGRVGGPSPYWQSYGYDLTGNRTKLVRHDPTGVTAKDQTVDQTFATGPNTPTTAPDTGGGTGGPHALTTSKTTVGTDVKTATYQYDASGNTTAITSPSGTKKINWNGEGRIESVEDTAAKGTTSYVYDASGSQLIRRSPGKVTLYVGADEVTLDTATGTLSDTRTYPAPGGLSITRVTKAGTGKLYYQAADPHGTNGVQFEAGTLATARRPSDPFGNARGTQPGAGIWAGSRGFVGGTIEETGFTTLGARQYDPVTGRFLSVDPIFNEGDPQSWNGYAYANNDPIDHSDPSGTCVPADDGSGRCYSPAQLRAMAAEAGGGGGGDGGGSSTNAGTTAATQQAKNDNAAKQAAAAEALRQKQAADEALAKAKQEREELMSKIVDVVGDLIGFNDARDCFTKGDVMGCINTALNFVPWSKVFKAVKVGIRAFKLWKEGEKAYDAFRGAQKIAREAESAMVAARKTADEAAAAEDAAVAAEKKAADDAAKTADDAGTCPVGEGPHSFPAGTLVQLADGTTKPIEQVKEGDQVLATDPQTGVTRAETVEALITTPDDKEFTDLVLAEDDGKPSTLTTTWHHPFWDATAHRWTEASELATGHKLRESDGTLITITQVHNYHQAVVTYDLTVDRLHTYYVLAGTTPVLVHNCGWQELAGYRAREGMPAAGSAEDVHTAARLQIDGQTFFGRNAHGRKVDIRVNAQTKTHAEADVFQQAKNAGVTGKTAVLHVDRDFCRACGATGGVGSLMRGLGVEQMLVHTPSGIFVINAVKRPSIPRGLG</sequence>
<feature type="compositionally biased region" description="Polar residues" evidence="1">
    <location>
        <begin position="1058"/>
        <end position="1067"/>
    </location>
</feature>
<dbReference type="Pfam" id="PF14437">
    <property type="entry name" value="MafB19-deam"/>
    <property type="match status" value="1"/>
</dbReference>
<dbReference type="InterPro" id="IPR058535">
    <property type="entry name" value="MafB19-deam"/>
</dbReference>
<evidence type="ECO:0000256" key="1">
    <source>
        <dbReference type="SAM" id="MobiDB-lite"/>
    </source>
</evidence>
<feature type="region of interest" description="Disordered" evidence="1">
    <location>
        <begin position="1339"/>
        <end position="1362"/>
    </location>
</feature>
<dbReference type="Pfam" id="PF05593">
    <property type="entry name" value="RHS_repeat"/>
    <property type="match status" value="2"/>
</dbReference>
<dbReference type="NCBIfam" id="TIGR01443">
    <property type="entry name" value="intein_Cterm"/>
    <property type="match status" value="1"/>
</dbReference>
<feature type="region of interest" description="Disordered" evidence="1">
    <location>
        <begin position="236"/>
        <end position="263"/>
    </location>
</feature>
<feature type="compositionally biased region" description="Low complexity" evidence="1">
    <location>
        <begin position="240"/>
        <end position="263"/>
    </location>
</feature>
<keyword evidence="5" id="KW-1185">Reference proteome</keyword>
<dbReference type="Gene3D" id="2.180.10.10">
    <property type="entry name" value="RHS repeat-associated core"/>
    <property type="match status" value="2"/>
</dbReference>
<organism evidence="4 5">
    <name type="scientific">Streptomyces litmocidini</name>
    <dbReference type="NCBI Taxonomy" id="67318"/>
    <lineage>
        <taxon>Bacteria</taxon>
        <taxon>Bacillati</taxon>
        <taxon>Actinomycetota</taxon>
        <taxon>Actinomycetes</taxon>
        <taxon>Kitasatosporales</taxon>
        <taxon>Streptomycetaceae</taxon>
        <taxon>Streptomyces</taxon>
    </lineage>
</organism>
<dbReference type="InterPro" id="IPR003587">
    <property type="entry name" value="Hint_dom_N"/>
</dbReference>
<feature type="compositionally biased region" description="Polar residues" evidence="1">
    <location>
        <begin position="1339"/>
        <end position="1352"/>
    </location>
</feature>
<feature type="compositionally biased region" description="Gly residues" evidence="1">
    <location>
        <begin position="1941"/>
        <end position="1952"/>
    </location>
</feature>
<feature type="compositionally biased region" description="Low complexity" evidence="1">
    <location>
        <begin position="1667"/>
        <end position="1680"/>
    </location>
</feature>
<dbReference type="InterPro" id="IPR022385">
    <property type="entry name" value="Rhs_assc_core"/>
</dbReference>
<dbReference type="InterPro" id="IPR036844">
    <property type="entry name" value="Hint_dom_sf"/>
</dbReference>
<feature type="region of interest" description="Disordered" evidence="1">
    <location>
        <begin position="1043"/>
        <end position="1102"/>
    </location>
</feature>
<comment type="caution">
    <text evidence="4">The sequence shown here is derived from an EMBL/GenBank/DDBJ whole genome shotgun (WGS) entry which is preliminary data.</text>
</comment>
<evidence type="ECO:0000313" key="5">
    <source>
        <dbReference type="Proteomes" id="UP001611339"/>
    </source>
</evidence>